<dbReference type="Proteomes" id="UP000078551">
    <property type="component" value="Chromosome"/>
</dbReference>
<feature type="transmembrane region" description="Helical" evidence="7">
    <location>
        <begin position="62"/>
        <end position="80"/>
    </location>
</feature>
<dbReference type="Proteomes" id="UP000540266">
    <property type="component" value="Chromosome"/>
</dbReference>
<dbReference type="AlphaFoldDB" id="A0A192THQ9"/>
<dbReference type="GeneID" id="45959598"/>
<dbReference type="InterPro" id="IPR036938">
    <property type="entry name" value="PAP2/HPO_sf"/>
</dbReference>
<evidence type="ECO:0000256" key="6">
    <source>
        <dbReference type="ARBA" id="ARBA00023136"/>
    </source>
</evidence>
<feature type="transmembrane region" description="Helical" evidence="7">
    <location>
        <begin position="21"/>
        <end position="42"/>
    </location>
</feature>
<evidence type="ECO:0000313" key="12">
    <source>
        <dbReference type="Proteomes" id="UP000540266"/>
    </source>
</evidence>
<organism evidence="10 12">
    <name type="scientific">Rhizobium phaseoli</name>
    <dbReference type="NCBI Taxonomy" id="396"/>
    <lineage>
        <taxon>Bacteria</taxon>
        <taxon>Pseudomonadati</taxon>
        <taxon>Pseudomonadota</taxon>
        <taxon>Alphaproteobacteria</taxon>
        <taxon>Hyphomicrobiales</taxon>
        <taxon>Rhizobiaceae</taxon>
        <taxon>Rhizobium/Agrobacterium group</taxon>
        <taxon>Rhizobium</taxon>
    </lineage>
</organism>
<evidence type="ECO:0000259" key="8">
    <source>
        <dbReference type="SMART" id="SM00014"/>
    </source>
</evidence>
<keyword evidence="11" id="KW-1185">Reference proteome</keyword>
<dbReference type="Pfam" id="PF01569">
    <property type="entry name" value="PAP2"/>
    <property type="match status" value="1"/>
</dbReference>
<dbReference type="Gene3D" id="1.20.144.10">
    <property type="entry name" value="Phosphatidic acid phosphatase type 2/haloperoxidase"/>
    <property type="match status" value="2"/>
</dbReference>
<keyword evidence="6 7" id="KW-0472">Membrane</keyword>
<dbReference type="EMBL" id="CP013568">
    <property type="protein sequence ID" value="ANL86990.1"/>
    <property type="molecule type" value="Genomic_DNA"/>
</dbReference>
<keyword evidence="2" id="KW-1003">Cell membrane</keyword>
<dbReference type="PANTHER" id="PTHR14969:SF62">
    <property type="entry name" value="DECAPRENYLPHOSPHORYL-5-PHOSPHORIBOSE PHOSPHATASE RV3807C-RELATED"/>
    <property type="match status" value="1"/>
</dbReference>
<feature type="domain" description="Phosphatidic acid phosphatase type 2/haloperoxidase" evidence="8">
    <location>
        <begin position="104"/>
        <end position="217"/>
    </location>
</feature>
<dbReference type="SUPFAM" id="SSF48317">
    <property type="entry name" value="Acid phosphatase/Vanadium-dependent haloperoxidase"/>
    <property type="match status" value="1"/>
</dbReference>
<protein>
    <submittedName>
        <fullName evidence="10">Lipid A 1-phosphatase LpxE</fullName>
        <ecNumber evidence="10">3.1.-.-</ecNumber>
    </submittedName>
    <submittedName>
        <fullName evidence="9">Phosphatidic acid phosphatase protein</fullName>
    </submittedName>
</protein>
<evidence type="ECO:0000313" key="9">
    <source>
        <dbReference type="EMBL" id="ANL86990.1"/>
    </source>
</evidence>
<feature type="transmembrane region" description="Helical" evidence="7">
    <location>
        <begin position="100"/>
        <end position="122"/>
    </location>
</feature>
<keyword evidence="5 7" id="KW-1133">Transmembrane helix</keyword>
<evidence type="ECO:0000256" key="3">
    <source>
        <dbReference type="ARBA" id="ARBA00022692"/>
    </source>
</evidence>
<dbReference type="RefSeq" id="WP_029531860.1">
    <property type="nucleotide sequence ID" value="NZ_CP013522.1"/>
</dbReference>
<accession>A0A192THQ9</accession>
<dbReference type="STRING" id="396.AMC85_CH04369"/>
<dbReference type="PANTHER" id="PTHR14969">
    <property type="entry name" value="SPHINGOSINE-1-PHOSPHATE PHOSPHOHYDROLASE"/>
    <property type="match status" value="1"/>
</dbReference>
<evidence type="ECO:0000256" key="1">
    <source>
        <dbReference type="ARBA" id="ARBA00004651"/>
    </source>
</evidence>
<keyword evidence="4 10" id="KW-0378">Hydrolase</keyword>
<gene>
    <name evidence="10" type="primary">lpxE</name>
    <name evidence="9" type="ORF">AMC81_CH04280</name>
    <name evidence="10" type="ORF">HER27_019730</name>
</gene>
<name>A0A192THQ9_9HYPH</name>
<evidence type="ECO:0000313" key="11">
    <source>
        <dbReference type="Proteomes" id="UP000078551"/>
    </source>
</evidence>
<dbReference type="SMART" id="SM00014">
    <property type="entry name" value="acidPPc"/>
    <property type="match status" value="1"/>
</dbReference>
<dbReference type="GO" id="GO:0005886">
    <property type="term" value="C:plasma membrane"/>
    <property type="evidence" value="ECO:0007669"/>
    <property type="project" value="UniProtKB-SubCell"/>
</dbReference>
<keyword evidence="3 7" id="KW-0812">Transmembrane</keyword>
<evidence type="ECO:0000256" key="2">
    <source>
        <dbReference type="ARBA" id="ARBA00022475"/>
    </source>
</evidence>
<feature type="transmembrane region" description="Helical" evidence="7">
    <location>
        <begin position="202"/>
        <end position="221"/>
    </location>
</feature>
<sequence length="250" mass="27589">MRAFWASLDRRWRRNGVGMPPLRWQACLFITLNAVILSMLLFDAPIGASEFPAPVKQLGQTLTGFGDSAWLIYTSILLFFQGRAGYKLLKTARSRAQALYVSWIGAYLFTTVVFSGLLANLLKRAIGRARPDHFHDLGMFSFTPFSGHAAFESFPSGHSTTVGAFFAASALLLPRYRVLFIACAIWLGMTRVMVGAHYPSDVIAGLAFGGWFSLLTAIVYARCGLLFKQAPDGWPIAKRLFPDIEKPGAL</sequence>
<reference evidence="9 11" key="1">
    <citation type="submission" date="2015-11" db="EMBL/GenBank/DDBJ databases">
        <title>The limits of bacterial species coexistence and the symbiotic plasmid transference in sympatric Rhizobium populations.</title>
        <authorList>
            <person name="Perez-Carrascal O.M."/>
            <person name="VanInsberghe D."/>
            <person name="Juarez S."/>
            <person name="Polz M.F."/>
            <person name="Vinuesa P."/>
            <person name="Gonzalez V."/>
        </authorList>
    </citation>
    <scope>NUCLEOTIDE SEQUENCE [LARGE SCALE GENOMIC DNA]</scope>
    <source>
        <strain evidence="9 11">N771</strain>
    </source>
</reference>
<reference evidence="10 12" key="2">
    <citation type="submission" date="2020-11" db="EMBL/GenBank/DDBJ databases">
        <title>Indigenous Rhizobia Nodulating Common beans in Western Kenya.</title>
        <authorList>
            <person name="Wekesa C.S."/>
            <person name="Oelmueller R."/>
            <person name="Furch A.C."/>
        </authorList>
    </citation>
    <scope>NUCLEOTIDE SEQUENCE [LARGE SCALE GENOMIC DNA]</scope>
    <source>
        <strain evidence="12">BS3</strain>
        <strain evidence="10">S3</strain>
    </source>
</reference>
<comment type="subcellular location">
    <subcellularLocation>
        <location evidence="1">Cell membrane</location>
        <topology evidence="1">Multi-pass membrane protein</topology>
    </subcellularLocation>
</comment>
<dbReference type="EMBL" id="CP064931">
    <property type="protein sequence ID" value="QPK08638.1"/>
    <property type="molecule type" value="Genomic_DNA"/>
</dbReference>
<dbReference type="GO" id="GO:0016787">
    <property type="term" value="F:hydrolase activity"/>
    <property type="evidence" value="ECO:0007669"/>
    <property type="project" value="UniProtKB-KW"/>
</dbReference>
<evidence type="ECO:0000313" key="10">
    <source>
        <dbReference type="EMBL" id="QPK08638.1"/>
    </source>
</evidence>
<proteinExistence type="predicted"/>
<dbReference type="CDD" id="cd03389">
    <property type="entry name" value="PAP2_lipid_A_1_phosphatase"/>
    <property type="match status" value="1"/>
</dbReference>
<feature type="transmembrane region" description="Helical" evidence="7">
    <location>
        <begin position="178"/>
        <end position="196"/>
    </location>
</feature>
<evidence type="ECO:0000256" key="5">
    <source>
        <dbReference type="ARBA" id="ARBA00022989"/>
    </source>
</evidence>
<evidence type="ECO:0000256" key="7">
    <source>
        <dbReference type="SAM" id="Phobius"/>
    </source>
</evidence>
<dbReference type="InterPro" id="IPR000326">
    <property type="entry name" value="PAP2/HPO"/>
</dbReference>
<dbReference type="EC" id="3.1.-.-" evidence="10"/>
<evidence type="ECO:0000256" key="4">
    <source>
        <dbReference type="ARBA" id="ARBA00022801"/>
    </source>
</evidence>